<proteinExistence type="predicted"/>
<accession>A0AAN6TDG0</accession>
<dbReference type="EMBL" id="MU853342">
    <property type="protein sequence ID" value="KAK4112320.1"/>
    <property type="molecule type" value="Genomic_DNA"/>
</dbReference>
<dbReference type="GeneID" id="89943310"/>
<gene>
    <name evidence="1" type="ORF">N656DRAFT_84518</name>
</gene>
<name>A0AAN6TDG0_9PEZI</name>
<comment type="caution">
    <text evidence="1">The sequence shown here is derived from an EMBL/GenBank/DDBJ whole genome shotgun (WGS) entry which is preliminary data.</text>
</comment>
<organism evidence="1 2">
    <name type="scientific">Canariomyces notabilis</name>
    <dbReference type="NCBI Taxonomy" id="2074819"/>
    <lineage>
        <taxon>Eukaryota</taxon>
        <taxon>Fungi</taxon>
        <taxon>Dikarya</taxon>
        <taxon>Ascomycota</taxon>
        <taxon>Pezizomycotina</taxon>
        <taxon>Sordariomycetes</taxon>
        <taxon>Sordariomycetidae</taxon>
        <taxon>Sordariales</taxon>
        <taxon>Chaetomiaceae</taxon>
        <taxon>Canariomyces</taxon>
    </lineage>
</organism>
<evidence type="ECO:0000313" key="2">
    <source>
        <dbReference type="Proteomes" id="UP001302812"/>
    </source>
</evidence>
<dbReference type="RefSeq" id="XP_064669890.1">
    <property type="nucleotide sequence ID" value="XM_064819184.1"/>
</dbReference>
<sequence length="74" mass="7904">MFLSKPHGGLSSGACKRRGCRQVVVLLSSVSSTTTCKGVESTDSIPYIYIHGLDPVPERIADAQDAVSPSWPNE</sequence>
<protein>
    <submittedName>
        <fullName evidence="1">Uncharacterized protein</fullName>
    </submittedName>
</protein>
<reference evidence="1" key="1">
    <citation type="journal article" date="2023" name="Mol. Phylogenet. Evol.">
        <title>Genome-scale phylogeny and comparative genomics of the fungal order Sordariales.</title>
        <authorList>
            <person name="Hensen N."/>
            <person name="Bonometti L."/>
            <person name="Westerberg I."/>
            <person name="Brannstrom I.O."/>
            <person name="Guillou S."/>
            <person name="Cros-Aarteil S."/>
            <person name="Calhoun S."/>
            <person name="Haridas S."/>
            <person name="Kuo A."/>
            <person name="Mondo S."/>
            <person name="Pangilinan J."/>
            <person name="Riley R."/>
            <person name="LaButti K."/>
            <person name="Andreopoulos B."/>
            <person name="Lipzen A."/>
            <person name="Chen C."/>
            <person name="Yan M."/>
            <person name="Daum C."/>
            <person name="Ng V."/>
            <person name="Clum A."/>
            <person name="Steindorff A."/>
            <person name="Ohm R.A."/>
            <person name="Martin F."/>
            <person name="Silar P."/>
            <person name="Natvig D.O."/>
            <person name="Lalanne C."/>
            <person name="Gautier V."/>
            <person name="Ament-Velasquez S.L."/>
            <person name="Kruys A."/>
            <person name="Hutchinson M.I."/>
            <person name="Powell A.J."/>
            <person name="Barry K."/>
            <person name="Miller A.N."/>
            <person name="Grigoriev I.V."/>
            <person name="Debuchy R."/>
            <person name="Gladieux P."/>
            <person name="Hiltunen Thoren M."/>
            <person name="Johannesson H."/>
        </authorList>
    </citation>
    <scope>NUCLEOTIDE SEQUENCE</scope>
    <source>
        <strain evidence="1">CBS 508.74</strain>
    </source>
</reference>
<keyword evidence="2" id="KW-1185">Reference proteome</keyword>
<evidence type="ECO:0000313" key="1">
    <source>
        <dbReference type="EMBL" id="KAK4112320.1"/>
    </source>
</evidence>
<dbReference type="AlphaFoldDB" id="A0AAN6TDG0"/>
<dbReference type="Proteomes" id="UP001302812">
    <property type="component" value="Unassembled WGS sequence"/>
</dbReference>
<reference evidence="1" key="2">
    <citation type="submission" date="2023-05" db="EMBL/GenBank/DDBJ databases">
        <authorList>
            <consortium name="Lawrence Berkeley National Laboratory"/>
            <person name="Steindorff A."/>
            <person name="Hensen N."/>
            <person name="Bonometti L."/>
            <person name="Westerberg I."/>
            <person name="Brannstrom I.O."/>
            <person name="Guillou S."/>
            <person name="Cros-Aarteil S."/>
            <person name="Calhoun S."/>
            <person name="Haridas S."/>
            <person name="Kuo A."/>
            <person name="Mondo S."/>
            <person name="Pangilinan J."/>
            <person name="Riley R."/>
            <person name="Labutti K."/>
            <person name="Andreopoulos B."/>
            <person name="Lipzen A."/>
            <person name="Chen C."/>
            <person name="Yanf M."/>
            <person name="Daum C."/>
            <person name="Ng V."/>
            <person name="Clum A."/>
            <person name="Ohm R."/>
            <person name="Martin F."/>
            <person name="Silar P."/>
            <person name="Natvig D."/>
            <person name="Lalanne C."/>
            <person name="Gautier V."/>
            <person name="Ament-Velasquez S.L."/>
            <person name="Kruys A."/>
            <person name="Hutchinson M.I."/>
            <person name="Powell A.J."/>
            <person name="Barry K."/>
            <person name="Miller A.N."/>
            <person name="Grigoriev I.V."/>
            <person name="Debuchy R."/>
            <person name="Gladieux P."/>
            <person name="Thoren M.H."/>
            <person name="Johannesson H."/>
        </authorList>
    </citation>
    <scope>NUCLEOTIDE SEQUENCE</scope>
    <source>
        <strain evidence="1">CBS 508.74</strain>
    </source>
</reference>